<dbReference type="FunFam" id="2.30.29.30:FF:000028">
    <property type="entry name" value="Talin 2"/>
    <property type="match status" value="1"/>
</dbReference>
<dbReference type="PANTHER" id="PTHR19981:SF1">
    <property type="entry name" value="RHEA, ISOFORM B"/>
    <property type="match status" value="1"/>
</dbReference>
<dbReference type="SUPFAM" id="SSF47031">
    <property type="entry name" value="Second domain of FERM"/>
    <property type="match status" value="1"/>
</dbReference>
<dbReference type="CDD" id="cd14473">
    <property type="entry name" value="FERM_B-lobe"/>
    <property type="match status" value="1"/>
</dbReference>
<dbReference type="GO" id="GO:0005886">
    <property type="term" value="C:plasma membrane"/>
    <property type="evidence" value="ECO:0007669"/>
    <property type="project" value="TreeGrafter"/>
</dbReference>
<dbReference type="SUPFAM" id="SSF50729">
    <property type="entry name" value="PH domain-like"/>
    <property type="match status" value="1"/>
</dbReference>
<accession>A0A2W1BLD3</accession>
<dbReference type="InterPro" id="IPR035963">
    <property type="entry name" value="FERM_2"/>
</dbReference>
<dbReference type="GO" id="GO:0098609">
    <property type="term" value="P:cell-cell adhesion"/>
    <property type="evidence" value="ECO:0007669"/>
    <property type="project" value="TreeGrafter"/>
</dbReference>
<keyword evidence="3" id="KW-1185">Reference proteome</keyword>
<dbReference type="Gene3D" id="1.20.80.10">
    <property type="match status" value="1"/>
</dbReference>
<dbReference type="Pfam" id="PF02174">
    <property type="entry name" value="IRS"/>
    <property type="match status" value="1"/>
</dbReference>
<evidence type="ECO:0000259" key="1">
    <source>
        <dbReference type="PROSITE" id="PS50057"/>
    </source>
</evidence>
<dbReference type="GO" id="GO:0005925">
    <property type="term" value="C:focal adhesion"/>
    <property type="evidence" value="ECO:0007669"/>
    <property type="project" value="TreeGrafter"/>
</dbReference>
<dbReference type="SMART" id="SM01244">
    <property type="entry name" value="IRS"/>
    <property type="match status" value="1"/>
</dbReference>
<organism evidence="2 3">
    <name type="scientific">Helicoverpa armigera</name>
    <name type="common">Cotton bollworm</name>
    <name type="synonym">Heliothis armigera</name>
    <dbReference type="NCBI Taxonomy" id="29058"/>
    <lineage>
        <taxon>Eukaryota</taxon>
        <taxon>Metazoa</taxon>
        <taxon>Ecdysozoa</taxon>
        <taxon>Arthropoda</taxon>
        <taxon>Hexapoda</taxon>
        <taxon>Insecta</taxon>
        <taxon>Pterygota</taxon>
        <taxon>Neoptera</taxon>
        <taxon>Endopterygota</taxon>
        <taxon>Lepidoptera</taxon>
        <taxon>Glossata</taxon>
        <taxon>Ditrysia</taxon>
        <taxon>Noctuoidea</taxon>
        <taxon>Noctuidae</taxon>
        <taxon>Heliothinae</taxon>
        <taxon>Helicoverpa</taxon>
    </lineage>
</organism>
<dbReference type="CDD" id="cd10569">
    <property type="entry name" value="FERM_C_Talin"/>
    <property type="match status" value="1"/>
</dbReference>
<dbReference type="PROSITE" id="PS50057">
    <property type="entry name" value="FERM_3"/>
    <property type="match status" value="1"/>
</dbReference>
<dbReference type="AlphaFoldDB" id="A0A2W1BLD3"/>
<dbReference type="PANTHER" id="PTHR19981">
    <property type="entry name" value="TALIN"/>
    <property type="match status" value="1"/>
</dbReference>
<reference evidence="2 3" key="1">
    <citation type="journal article" date="2017" name="BMC Biol.">
        <title>Genomic innovations, transcriptional plasticity and gene loss underlying the evolution and divergence of two highly polyphagous and invasive Helicoverpa pest species.</title>
        <authorList>
            <person name="Pearce S.L."/>
            <person name="Clarke D.F."/>
            <person name="East P.D."/>
            <person name="Elfekih S."/>
            <person name="Gordon K.H."/>
            <person name="Jermiin L.S."/>
            <person name="McGaughran A."/>
            <person name="Oakeshott J.G."/>
            <person name="Papanikolaou A."/>
            <person name="Perera O.P."/>
            <person name="Rane R.V."/>
            <person name="Richards S."/>
            <person name="Tay W.T."/>
            <person name="Walsh T.K."/>
            <person name="Anderson A."/>
            <person name="Anderson C.J."/>
            <person name="Asgari S."/>
            <person name="Board P.G."/>
            <person name="Bretschneider A."/>
            <person name="Campbell P.M."/>
            <person name="Chertemps T."/>
            <person name="Christeller J.T."/>
            <person name="Coppin C.W."/>
            <person name="Downes S.J."/>
            <person name="Duan G."/>
            <person name="Farnsworth C.A."/>
            <person name="Good R.T."/>
            <person name="Han L.B."/>
            <person name="Han Y.C."/>
            <person name="Hatje K."/>
            <person name="Horne I."/>
            <person name="Huang Y.P."/>
            <person name="Hughes D.S."/>
            <person name="Jacquin-Joly E."/>
            <person name="James W."/>
            <person name="Jhangiani S."/>
            <person name="Kollmar M."/>
            <person name="Kuwar S.S."/>
            <person name="Li S."/>
            <person name="Liu N.Y."/>
            <person name="Maibeche M.T."/>
            <person name="Miller J.R."/>
            <person name="Montagne N."/>
            <person name="Perry T."/>
            <person name="Qu J."/>
            <person name="Song S.V."/>
            <person name="Sutton G.G."/>
            <person name="Vogel H."/>
            <person name="Walenz B.P."/>
            <person name="Xu W."/>
            <person name="Zhang H.J."/>
            <person name="Zou Z."/>
            <person name="Batterham P."/>
            <person name="Edwards O.R."/>
            <person name="Feyereisen R."/>
            <person name="Gibbs R.A."/>
            <person name="Heckel D.G."/>
            <person name="McGrath A."/>
            <person name="Robin C."/>
            <person name="Scherer S.E."/>
            <person name="Worley K.C."/>
            <person name="Wu Y.D."/>
        </authorList>
    </citation>
    <scope>NUCLEOTIDE SEQUENCE [LARGE SCALE GENOMIC DNA]</scope>
    <source>
        <strain evidence="2">Harm_GR_Male_#8</strain>
        <tissue evidence="2">Whole organism</tissue>
    </source>
</reference>
<protein>
    <recommendedName>
        <fullName evidence="1">FERM domain-containing protein</fullName>
    </recommendedName>
</protein>
<dbReference type="Gene3D" id="1.20.120.230">
    <property type="entry name" value="Alpha-catenin/vinculin-like"/>
    <property type="match status" value="1"/>
</dbReference>
<gene>
    <name evidence="2" type="primary">HaOG211107</name>
    <name evidence="2" type="ORF">B5X24_HaOG211107</name>
</gene>
<dbReference type="Proteomes" id="UP000249218">
    <property type="component" value="Unassembled WGS sequence"/>
</dbReference>
<dbReference type="GO" id="GO:0005737">
    <property type="term" value="C:cytoplasm"/>
    <property type="evidence" value="ECO:0007669"/>
    <property type="project" value="TreeGrafter"/>
</dbReference>
<dbReference type="GO" id="GO:0005178">
    <property type="term" value="F:integrin binding"/>
    <property type="evidence" value="ECO:0007669"/>
    <property type="project" value="TreeGrafter"/>
</dbReference>
<dbReference type="GO" id="GO:0030036">
    <property type="term" value="P:actin cytoskeleton organization"/>
    <property type="evidence" value="ECO:0007669"/>
    <property type="project" value="TreeGrafter"/>
</dbReference>
<dbReference type="InterPro" id="IPR014352">
    <property type="entry name" value="FERM/acyl-CoA-bd_prot_sf"/>
</dbReference>
<dbReference type="OrthoDB" id="29742at2759"/>
<proteinExistence type="predicted"/>
<sequence>MRIKAVQFAGIQCQVQLGDYQEGKHKPGFIENLEEYLPAQYSNAWGIEKKIYKEFALHQGKTPLEAKFLYIKTARAMPTYGVTFFLVKEKQKDKKKLVPRLLGINAEAILRLDEVTKEILQQWPLTHVKTYHAGKSQTFTLNFGDYSDKEYSVKTQHCHRIRDILEGYIDIIRRRMLAPPAHHVGTSMAVLHDNVQTGKSNIIELVSNNPSKIVTESFVGPNKIMPFDQGSAAHSGAQLTTIQQIVVTDHLKNQQYAIKGEFPMRGDMSPECVAALNKMNANSVKIVGLLTDPTDSNVKEAQKIVQIMHEELPVVEKGVKETAEKQTVDEMQKKMLDDLQDLNSYLNKLSDTCKPELLHSGEAKNAAENIADVTTQMFLSIDPKSRRRSELLRRSRRRIKAGEVRENTVRRESFVAAATTALHAVDTAAALLKEDYTGAQIDEAQRHKLERALEDRMGKLNAAIALYLTAHSDPENIDYAAAINSMNAINELMPKLARDAQMLASTKDPAASKELLDEMQALFDATKKVCGMTGTGDHEKIQEASNTYADVAGKLIFTFARGTNSDKEKEIIQLAKEADAKTSKLLVSANELTCQEQSDATSAVDRAGVRTAAAARDLLACAQVMYWNCSCRLLVSQRADLPGAVGHEAAPSSTFRLLLSQRADVPEYDFLTAPAIHEPHCQSALTAAAEGLSSSLHSMETAWKPLLEDPTRQHMSDTLHHQAMDVNQALERLRDAYGNVEGTSEELLPQQERKRLQFIATMAGAKSKLERVEDGWDKMLRSLTLEHL</sequence>
<dbReference type="EMBL" id="KZ150183">
    <property type="protein sequence ID" value="PZC72483.1"/>
    <property type="molecule type" value="Genomic_DNA"/>
</dbReference>
<feature type="domain" description="FERM" evidence="1">
    <location>
        <begin position="1"/>
        <end position="176"/>
    </location>
</feature>
<dbReference type="InterPro" id="IPR002404">
    <property type="entry name" value="IRS_PTB"/>
</dbReference>
<evidence type="ECO:0000313" key="2">
    <source>
        <dbReference type="EMBL" id="PZC72483.1"/>
    </source>
</evidence>
<dbReference type="InterPro" id="IPR011993">
    <property type="entry name" value="PH-like_dom_sf"/>
</dbReference>
<dbReference type="InterPro" id="IPR019748">
    <property type="entry name" value="FERM_central"/>
</dbReference>
<dbReference type="Gene3D" id="2.30.29.30">
    <property type="entry name" value="Pleckstrin-homology domain (PH domain)/Phosphotyrosine-binding domain (PTB)"/>
    <property type="match status" value="1"/>
</dbReference>
<dbReference type="InterPro" id="IPR000299">
    <property type="entry name" value="FERM_domain"/>
</dbReference>
<evidence type="ECO:0000313" key="3">
    <source>
        <dbReference type="Proteomes" id="UP000249218"/>
    </source>
</evidence>
<name>A0A2W1BLD3_HELAM</name>